<dbReference type="EMBL" id="WVUK01000051">
    <property type="protein sequence ID" value="KAF7494842.1"/>
    <property type="molecule type" value="Genomic_DNA"/>
</dbReference>
<dbReference type="EnsemblMetazoa" id="SSS_8648s_mrna">
    <property type="protein sequence ID" value="KAF7494842.1"/>
    <property type="gene ID" value="SSS_8648"/>
</dbReference>
<dbReference type="InterPro" id="IPR052334">
    <property type="entry name" value="G8_domain-comF-like"/>
</dbReference>
<keyword evidence="1 3" id="KW-0863">Zinc-finger</keyword>
<evidence type="ECO:0000313" key="6">
    <source>
        <dbReference type="EMBL" id="KAF7494842.1"/>
    </source>
</evidence>
<reference evidence="7" key="3">
    <citation type="submission" date="2022-06" db="UniProtKB">
        <authorList>
            <consortium name="EnsemblMetazoa"/>
        </authorList>
    </citation>
    <scope>IDENTIFICATION</scope>
</reference>
<feature type="region of interest" description="Disordered" evidence="4">
    <location>
        <begin position="28"/>
        <end position="138"/>
    </location>
</feature>
<keyword evidence="2" id="KW-0862">Zinc</keyword>
<dbReference type="PANTHER" id="PTHR47687:SF4">
    <property type="entry name" value="G8 DOMAIN-CONTAINING PROTEIN DDB_G0286311-RELATED"/>
    <property type="match status" value="1"/>
</dbReference>
<feature type="compositionally biased region" description="Acidic residues" evidence="4">
    <location>
        <begin position="398"/>
        <end position="414"/>
    </location>
</feature>
<dbReference type="PRINTS" id="PR01217">
    <property type="entry name" value="PRICHEXTENSN"/>
</dbReference>
<protein>
    <submittedName>
        <fullName evidence="6">Agglutinin receptor</fullName>
    </submittedName>
</protein>
<sequence length="414" mass="46168">MDPIQKKKILDLFAKYIEMKRPTEIMSLSDHIPVSVPDDAGPSPPSPPPPSPSSPSPPPLSPPSSPPPPSPSSPSPPPPSPPSPSSPSPSPPSPSSPSPPPPSSSSPSPPPLSPPSSPPPPSPSSSPPPPSPSSLLGSLSLSTSATSLFQECCICMNDYNAKQDLNSVFNCGHQLCFRCSTSLLFDSPDYTFICPLCRAVITKIVFCDYFVENHQPIDGQIFLRSFAHTILHCETEEVYLRCEERLLYKCTYGIDDECRSVNFWAPITPNKAKELFCHLSREHSKYFCIKCLLKFKPFADKMTMFDNLEYLDHVVNGVEVDGERVFHRFCTLCRPLPYFFYDIEELRSHCERLHLKCRFCVENPVFARKMIGLIEHSYSVHHDLFQSDSSELNLPNQTEEDQQSEENQDDNQNS</sequence>
<feature type="domain" description="RING-type" evidence="5">
    <location>
        <begin position="152"/>
        <end position="198"/>
    </location>
</feature>
<evidence type="ECO:0000313" key="8">
    <source>
        <dbReference type="Proteomes" id="UP000070412"/>
    </source>
</evidence>
<keyword evidence="8" id="KW-1185">Reference proteome</keyword>
<dbReference type="GO" id="GO:0008270">
    <property type="term" value="F:zinc ion binding"/>
    <property type="evidence" value="ECO:0007669"/>
    <property type="project" value="UniProtKB-KW"/>
</dbReference>
<organism evidence="6">
    <name type="scientific">Sarcoptes scabiei</name>
    <name type="common">Itch mite</name>
    <name type="synonym">Acarus scabiei</name>
    <dbReference type="NCBI Taxonomy" id="52283"/>
    <lineage>
        <taxon>Eukaryota</taxon>
        <taxon>Metazoa</taxon>
        <taxon>Ecdysozoa</taxon>
        <taxon>Arthropoda</taxon>
        <taxon>Chelicerata</taxon>
        <taxon>Arachnida</taxon>
        <taxon>Acari</taxon>
        <taxon>Acariformes</taxon>
        <taxon>Sarcoptiformes</taxon>
        <taxon>Astigmata</taxon>
        <taxon>Psoroptidia</taxon>
        <taxon>Sarcoptoidea</taxon>
        <taxon>Sarcoptidae</taxon>
        <taxon>Sarcoptinae</taxon>
        <taxon>Sarcoptes</taxon>
    </lineage>
</organism>
<name>A0A834RG16_SARSC</name>
<dbReference type="SMART" id="SM00184">
    <property type="entry name" value="RING"/>
    <property type="match status" value="1"/>
</dbReference>
<dbReference type="InterPro" id="IPR001841">
    <property type="entry name" value="Znf_RING"/>
</dbReference>
<reference evidence="8" key="1">
    <citation type="journal article" date="2020" name="PLoS Negl. Trop. Dis.">
        <title>High-quality nuclear genome for Sarcoptes scabiei-A critical resource for a neglected parasite.</title>
        <authorList>
            <person name="Korhonen P.K."/>
            <person name="Gasser R.B."/>
            <person name="Ma G."/>
            <person name="Wang T."/>
            <person name="Stroehlein A.J."/>
            <person name="Young N.D."/>
            <person name="Ang C.S."/>
            <person name="Fernando D.D."/>
            <person name="Lu H.C."/>
            <person name="Taylor S."/>
            <person name="Reynolds S.L."/>
            <person name="Mofiz E."/>
            <person name="Najaraj S.H."/>
            <person name="Gowda H."/>
            <person name="Madugundu A."/>
            <person name="Renuse S."/>
            <person name="Holt D."/>
            <person name="Pandey A."/>
            <person name="Papenfuss A.T."/>
            <person name="Fischer K."/>
        </authorList>
    </citation>
    <scope>NUCLEOTIDE SEQUENCE [LARGE SCALE GENOMIC DNA]</scope>
</reference>
<dbReference type="PANTHER" id="PTHR47687">
    <property type="entry name" value="G8 DOMAIN-CONTAINING PROTEIN DDB_G0288475-RELATED"/>
    <property type="match status" value="1"/>
</dbReference>
<reference evidence="6" key="2">
    <citation type="submission" date="2020-01" db="EMBL/GenBank/DDBJ databases">
        <authorList>
            <person name="Korhonen P.K.K."/>
            <person name="Guangxu M.G."/>
            <person name="Wang T.W."/>
            <person name="Stroehlein A.J.S."/>
            <person name="Young N.D."/>
            <person name="Ang C.-S.A."/>
            <person name="Fernando D.W.F."/>
            <person name="Lu H.L."/>
            <person name="Taylor S.T."/>
            <person name="Ehtesham M.E.M."/>
            <person name="Najaraj S.H.N."/>
            <person name="Harsha G.H.G."/>
            <person name="Madugundu A.M."/>
            <person name="Renuse S.R."/>
            <person name="Holt D.H."/>
            <person name="Pandey A.P."/>
            <person name="Papenfuss A.P."/>
            <person name="Gasser R.B.G."/>
            <person name="Fischer K.F."/>
        </authorList>
    </citation>
    <scope>NUCLEOTIDE SEQUENCE</scope>
    <source>
        <strain evidence="6">SSS_KF_BRIS2020</strain>
    </source>
</reference>
<proteinExistence type="predicted"/>
<evidence type="ECO:0000256" key="3">
    <source>
        <dbReference type="PROSITE-ProRule" id="PRU00175"/>
    </source>
</evidence>
<evidence type="ECO:0000256" key="4">
    <source>
        <dbReference type="SAM" id="MobiDB-lite"/>
    </source>
</evidence>
<dbReference type="SUPFAM" id="SSF57850">
    <property type="entry name" value="RING/U-box"/>
    <property type="match status" value="1"/>
</dbReference>
<evidence type="ECO:0000313" key="7">
    <source>
        <dbReference type="EnsemblMetazoa" id="KAF7494842.1"/>
    </source>
</evidence>
<dbReference type="AlphaFoldDB" id="A0A834RG16"/>
<accession>A0A834RG16</accession>
<evidence type="ECO:0000256" key="1">
    <source>
        <dbReference type="ARBA" id="ARBA00022771"/>
    </source>
</evidence>
<dbReference type="Proteomes" id="UP000070412">
    <property type="component" value="Unassembled WGS sequence"/>
</dbReference>
<evidence type="ECO:0000259" key="5">
    <source>
        <dbReference type="PROSITE" id="PS50089"/>
    </source>
</evidence>
<dbReference type="PROSITE" id="PS50089">
    <property type="entry name" value="ZF_RING_2"/>
    <property type="match status" value="1"/>
</dbReference>
<dbReference type="InterPro" id="IPR013083">
    <property type="entry name" value="Znf_RING/FYVE/PHD"/>
</dbReference>
<keyword evidence="1 3" id="KW-0479">Metal-binding</keyword>
<gene>
    <name evidence="6" type="ORF">SSS_8648</name>
</gene>
<feature type="compositionally biased region" description="Pro residues" evidence="4">
    <location>
        <begin position="42"/>
        <end position="132"/>
    </location>
</feature>
<evidence type="ECO:0000256" key="2">
    <source>
        <dbReference type="ARBA" id="ARBA00022833"/>
    </source>
</evidence>
<keyword evidence="6" id="KW-0675">Receptor</keyword>
<dbReference type="OrthoDB" id="3838338at2759"/>
<feature type="region of interest" description="Disordered" evidence="4">
    <location>
        <begin position="391"/>
        <end position="414"/>
    </location>
</feature>
<dbReference type="Gene3D" id="3.30.40.10">
    <property type="entry name" value="Zinc/RING finger domain, C3HC4 (zinc finger)"/>
    <property type="match status" value="1"/>
</dbReference>